<feature type="domain" description="Tyrosine-protein phosphatase" evidence="16">
    <location>
        <begin position="155"/>
        <end position="299"/>
    </location>
</feature>
<dbReference type="PROSITE" id="PS00383">
    <property type="entry name" value="TYR_PHOSPHATASE_1"/>
    <property type="match status" value="1"/>
</dbReference>
<dbReference type="SMART" id="SM00195">
    <property type="entry name" value="DSPc"/>
    <property type="match status" value="1"/>
</dbReference>
<dbReference type="GO" id="GO:0005737">
    <property type="term" value="C:cytoplasm"/>
    <property type="evidence" value="ECO:0007669"/>
    <property type="project" value="UniProtKB-SubCell"/>
</dbReference>
<comment type="catalytic activity">
    <reaction evidence="11">
        <text>O-phospho-L-seryl-[protein] + H2O = L-seryl-[protein] + phosphate</text>
        <dbReference type="Rhea" id="RHEA:20629"/>
        <dbReference type="Rhea" id="RHEA-COMP:9863"/>
        <dbReference type="Rhea" id="RHEA-COMP:11604"/>
        <dbReference type="ChEBI" id="CHEBI:15377"/>
        <dbReference type="ChEBI" id="CHEBI:29999"/>
        <dbReference type="ChEBI" id="CHEBI:43474"/>
        <dbReference type="ChEBI" id="CHEBI:83421"/>
        <dbReference type="EC" id="3.1.3.16"/>
    </reaction>
</comment>
<dbReference type="Ensembl" id="ENSLACT00000015990.1">
    <property type="protein sequence ID" value="ENSLACP00000015880.1"/>
    <property type="gene ID" value="ENSLACG00000013984.1"/>
</dbReference>
<dbReference type="STRING" id="7897.ENSLACP00000015880"/>
<evidence type="ECO:0000256" key="12">
    <source>
        <dbReference type="ARBA" id="ARBA00048336"/>
    </source>
</evidence>
<dbReference type="PROSITE" id="PS50206">
    <property type="entry name" value="RHODANESE_3"/>
    <property type="match status" value="1"/>
</dbReference>
<keyword evidence="7" id="KW-0963">Cytoplasm</keyword>
<dbReference type="InterPro" id="IPR016130">
    <property type="entry name" value="Tyr_Pase_AS"/>
</dbReference>
<reference evidence="19" key="3">
    <citation type="submission" date="2025-09" db="UniProtKB">
        <authorList>
            <consortium name="Ensembl"/>
        </authorList>
    </citation>
    <scope>IDENTIFICATION</scope>
</reference>
<evidence type="ECO:0000313" key="19">
    <source>
        <dbReference type="Ensembl" id="ENSLACP00000015880.1"/>
    </source>
</evidence>
<evidence type="ECO:0000256" key="1">
    <source>
        <dbReference type="ARBA" id="ARBA00004123"/>
    </source>
</evidence>
<name>H3B1V9_LATCH</name>
<dbReference type="InterPro" id="IPR008343">
    <property type="entry name" value="MKP"/>
</dbReference>
<dbReference type="SUPFAM" id="SSF52821">
    <property type="entry name" value="Rhodanese/Cell cycle control phosphatase"/>
    <property type="match status" value="1"/>
</dbReference>
<evidence type="ECO:0000259" key="17">
    <source>
        <dbReference type="PROSITE" id="PS50056"/>
    </source>
</evidence>
<dbReference type="eggNOG" id="KOG1716">
    <property type="taxonomic scope" value="Eukaryota"/>
</dbReference>
<dbReference type="GO" id="GO:0043409">
    <property type="term" value="P:negative regulation of MAPK cascade"/>
    <property type="evidence" value="ECO:0007669"/>
    <property type="project" value="TreeGrafter"/>
</dbReference>
<evidence type="ECO:0000256" key="3">
    <source>
        <dbReference type="ARBA" id="ARBA00008601"/>
    </source>
</evidence>
<dbReference type="EMBL" id="AFYH01030382">
    <property type="status" value="NOT_ANNOTATED_CDS"/>
    <property type="molecule type" value="Genomic_DNA"/>
</dbReference>
<evidence type="ECO:0000313" key="20">
    <source>
        <dbReference type="Proteomes" id="UP000008672"/>
    </source>
</evidence>
<dbReference type="PRINTS" id="PR01764">
    <property type="entry name" value="MAPKPHPHTASE"/>
</dbReference>
<dbReference type="PROSITE" id="PS50056">
    <property type="entry name" value="TYR_PHOSPHATASE_2"/>
    <property type="match status" value="1"/>
</dbReference>
<dbReference type="GO" id="GO:0008330">
    <property type="term" value="F:protein tyrosine/threonine phosphatase activity"/>
    <property type="evidence" value="ECO:0007669"/>
    <property type="project" value="TreeGrafter"/>
</dbReference>
<evidence type="ECO:0000259" key="16">
    <source>
        <dbReference type="PROSITE" id="PS50054"/>
    </source>
</evidence>
<dbReference type="InterPro" id="IPR001763">
    <property type="entry name" value="Rhodanese-like_dom"/>
</dbReference>
<dbReference type="InParanoid" id="H3B1V9"/>
<evidence type="ECO:0000256" key="14">
    <source>
        <dbReference type="ARBA" id="ARBA00073917"/>
    </source>
</evidence>
<dbReference type="PANTHER" id="PTHR10159:SF531">
    <property type="entry name" value="DUAL SPECIFICITY PHOSPHATASE 8"/>
    <property type="match status" value="1"/>
</dbReference>
<evidence type="ECO:0000256" key="8">
    <source>
        <dbReference type="ARBA" id="ARBA00022801"/>
    </source>
</evidence>
<evidence type="ECO:0000256" key="10">
    <source>
        <dbReference type="ARBA" id="ARBA00023242"/>
    </source>
</evidence>
<evidence type="ECO:0000256" key="7">
    <source>
        <dbReference type="ARBA" id="ARBA00022490"/>
    </source>
</evidence>
<dbReference type="Gene3D" id="3.90.190.10">
    <property type="entry name" value="Protein tyrosine phosphatase superfamily"/>
    <property type="match status" value="1"/>
</dbReference>
<keyword evidence="10" id="KW-0539">Nucleus</keyword>
<dbReference type="PROSITE" id="PS50054">
    <property type="entry name" value="TYR_PHOSPHATASE_DUAL"/>
    <property type="match status" value="1"/>
</dbReference>
<dbReference type="Gene3D" id="3.40.250.10">
    <property type="entry name" value="Rhodanese-like domain"/>
    <property type="match status" value="1"/>
</dbReference>
<comment type="function">
    <text evidence="13">Has phosphatase activity with synthetic phosphatase substrates and negatively regulates mitogen-activated protein kinase activity, presumably by catalysing their dephosphorylation. Expected to display protein phosphatase activity toward phosphotyrosine, phosphoserine and phosphothreonine residues.</text>
</comment>
<dbReference type="GO" id="GO:0033550">
    <property type="term" value="F:MAP kinase tyrosine phosphatase activity"/>
    <property type="evidence" value="ECO:0007669"/>
    <property type="project" value="TreeGrafter"/>
</dbReference>
<dbReference type="CDD" id="cd14568">
    <property type="entry name" value="DSP_MKP_classIII"/>
    <property type="match status" value="1"/>
</dbReference>
<dbReference type="FunFam" id="3.90.190.10:FF:000044">
    <property type="entry name" value="Dual specificity protein phosphatase 8"/>
    <property type="match status" value="1"/>
</dbReference>
<evidence type="ECO:0000256" key="15">
    <source>
        <dbReference type="SAM" id="MobiDB-lite"/>
    </source>
</evidence>
<comment type="subunit">
    <text evidence="4">Monomer.</text>
</comment>
<dbReference type="InterPro" id="IPR036873">
    <property type="entry name" value="Rhodanese-like_dom_sf"/>
</dbReference>
<dbReference type="FunFam" id="3.40.250.10:FF:000020">
    <property type="entry name" value="Dual specificity protein phosphatase 8"/>
    <property type="match status" value="1"/>
</dbReference>
<accession>H3B1V9</accession>
<dbReference type="OMA" id="NDSYCES"/>
<evidence type="ECO:0000256" key="2">
    <source>
        <dbReference type="ARBA" id="ARBA00004496"/>
    </source>
</evidence>
<dbReference type="Pfam" id="PF00581">
    <property type="entry name" value="Rhodanese"/>
    <property type="match status" value="1"/>
</dbReference>
<evidence type="ECO:0000256" key="11">
    <source>
        <dbReference type="ARBA" id="ARBA00047761"/>
    </source>
</evidence>
<dbReference type="PANTHER" id="PTHR10159">
    <property type="entry name" value="DUAL SPECIFICITY PROTEIN PHOSPHATASE"/>
    <property type="match status" value="1"/>
</dbReference>
<feature type="compositionally biased region" description="Polar residues" evidence="15">
    <location>
        <begin position="534"/>
        <end position="552"/>
    </location>
</feature>
<dbReference type="SMART" id="SM00450">
    <property type="entry name" value="RHOD"/>
    <property type="match status" value="1"/>
</dbReference>
<dbReference type="EC" id="3.1.3.48" evidence="5"/>
<sequence>MGRDRSPPTAIDAQGLAGILRNGSEQVLVIDCRTFTEYNTLHVTGSVNVCCSKIVKRRLQQDKVTVRELLQASATVAASSEKQVVVYDQSTQDARTSSGEFVSVVLGKLEKSFRCVSLLEGGFAEFSSRFPGLCEGKSSAIIHSSISQPCLSTSNVALTRILPHLYLGSQNDVLNKEVMSQNGITHVLNVSNSCPKPAYIAESHFLRIPVNDSYCEKILPWISGSMEFIDKVKMLNGRVLVHCLAGISRSAAVAIAYIMKTLGLSLDDAYRFVKERRPTISPNFNFLGQLLEYEMSLDRSRPTVLLKQALSHTECLTEGRNCLEHKCMQEHDASGSVASCHQSLGVALEPAEDALEVLGGGSEDCETHVSDVVLLEGQFSRLATEQHWDASRMKRSFSLDIKSVYPSASLSTSSETTTDFYKASRPTDTNPFSRLFGLRSRVFGLGFFSLFANGSGKRDAPSHGYEQLQPSDVMAGERGASQDGSRDPFVLTVPLAQAKLPRTPNAAMAESPRRPFFLSMPSCKQQAFAKGTFSEMSRPQRTVTSLPLQGQT</sequence>
<dbReference type="GO" id="GO:0005634">
    <property type="term" value="C:nucleus"/>
    <property type="evidence" value="ECO:0007669"/>
    <property type="project" value="UniProtKB-SubCell"/>
</dbReference>
<reference evidence="19" key="2">
    <citation type="submission" date="2025-08" db="UniProtKB">
        <authorList>
            <consortium name="Ensembl"/>
        </authorList>
    </citation>
    <scope>IDENTIFICATION</scope>
</reference>
<dbReference type="CDD" id="cd01446">
    <property type="entry name" value="DSP_MapKP"/>
    <property type="match status" value="1"/>
</dbReference>
<gene>
    <name evidence="19" type="primary">LOC102364337</name>
</gene>
<protein>
    <recommendedName>
        <fullName evidence="14">Dual specificity protein phosphatase 8</fullName>
        <ecNumber evidence="6">3.1.3.16</ecNumber>
        <ecNumber evidence="5">3.1.3.48</ecNumber>
    </recommendedName>
</protein>
<evidence type="ECO:0000259" key="18">
    <source>
        <dbReference type="PROSITE" id="PS50206"/>
    </source>
</evidence>
<keyword evidence="9" id="KW-0904">Protein phosphatase</keyword>
<dbReference type="GO" id="GO:0004722">
    <property type="term" value="F:protein serine/threonine phosphatase activity"/>
    <property type="evidence" value="ECO:0007669"/>
    <property type="project" value="UniProtKB-EC"/>
</dbReference>
<feature type="region of interest" description="Disordered" evidence="15">
    <location>
        <begin position="530"/>
        <end position="552"/>
    </location>
</feature>
<dbReference type="OrthoDB" id="165342at2759"/>
<dbReference type="InterPro" id="IPR000340">
    <property type="entry name" value="Dual-sp_phosphatase_cat-dom"/>
</dbReference>
<dbReference type="InterPro" id="IPR029021">
    <property type="entry name" value="Prot-tyrosine_phosphatase-like"/>
</dbReference>
<dbReference type="Pfam" id="PF00782">
    <property type="entry name" value="DSPc"/>
    <property type="match status" value="1"/>
</dbReference>
<evidence type="ECO:0000256" key="4">
    <source>
        <dbReference type="ARBA" id="ARBA00011245"/>
    </source>
</evidence>
<dbReference type="InterPro" id="IPR000387">
    <property type="entry name" value="Tyr_Pase_dom"/>
</dbReference>
<organism evidence="19 20">
    <name type="scientific">Latimeria chalumnae</name>
    <name type="common">Coelacanth</name>
    <dbReference type="NCBI Taxonomy" id="7897"/>
    <lineage>
        <taxon>Eukaryota</taxon>
        <taxon>Metazoa</taxon>
        <taxon>Chordata</taxon>
        <taxon>Craniata</taxon>
        <taxon>Vertebrata</taxon>
        <taxon>Euteleostomi</taxon>
        <taxon>Coelacanthiformes</taxon>
        <taxon>Coelacanthidae</taxon>
        <taxon>Latimeria</taxon>
    </lineage>
</organism>
<dbReference type="RefSeq" id="XP_014341015.1">
    <property type="nucleotide sequence ID" value="XM_014485529.2"/>
</dbReference>
<proteinExistence type="inferred from homology"/>
<dbReference type="EC" id="3.1.3.16" evidence="6"/>
<comment type="catalytic activity">
    <reaction evidence="12">
        <text>O-phospho-L-threonyl-[protein] + H2O = L-threonyl-[protein] + phosphate</text>
        <dbReference type="Rhea" id="RHEA:47004"/>
        <dbReference type="Rhea" id="RHEA-COMP:11060"/>
        <dbReference type="Rhea" id="RHEA-COMP:11605"/>
        <dbReference type="ChEBI" id="CHEBI:15377"/>
        <dbReference type="ChEBI" id="CHEBI:30013"/>
        <dbReference type="ChEBI" id="CHEBI:43474"/>
        <dbReference type="ChEBI" id="CHEBI:61977"/>
        <dbReference type="EC" id="3.1.3.16"/>
    </reaction>
</comment>
<dbReference type="EMBL" id="AFYH01030381">
    <property type="status" value="NOT_ANNOTATED_CDS"/>
    <property type="molecule type" value="Genomic_DNA"/>
</dbReference>
<feature type="domain" description="Tyrosine specific protein phosphatases" evidence="17">
    <location>
        <begin position="226"/>
        <end position="280"/>
    </location>
</feature>
<keyword evidence="8" id="KW-0378">Hydrolase</keyword>
<evidence type="ECO:0000256" key="9">
    <source>
        <dbReference type="ARBA" id="ARBA00022912"/>
    </source>
</evidence>
<dbReference type="GO" id="GO:0017017">
    <property type="term" value="F:MAP kinase tyrosine/serine/threonine phosphatase activity"/>
    <property type="evidence" value="ECO:0007669"/>
    <property type="project" value="InterPro"/>
</dbReference>
<evidence type="ECO:0000256" key="5">
    <source>
        <dbReference type="ARBA" id="ARBA00013064"/>
    </source>
</evidence>
<evidence type="ECO:0000256" key="6">
    <source>
        <dbReference type="ARBA" id="ARBA00013081"/>
    </source>
</evidence>
<evidence type="ECO:0000256" key="13">
    <source>
        <dbReference type="ARBA" id="ARBA00053881"/>
    </source>
</evidence>
<dbReference type="Bgee" id="ENSLACG00000013984">
    <property type="expression patterns" value="Expressed in mesonephros and 6 other cell types or tissues"/>
</dbReference>
<dbReference type="AlphaFoldDB" id="H3B1V9"/>
<dbReference type="SUPFAM" id="SSF52799">
    <property type="entry name" value="(Phosphotyrosine protein) phosphatases II"/>
    <property type="match status" value="1"/>
</dbReference>
<dbReference type="InterPro" id="IPR020422">
    <property type="entry name" value="TYR_PHOSPHATASE_DUAL_dom"/>
</dbReference>
<feature type="domain" description="Rhodanese" evidence="18">
    <location>
        <begin position="23"/>
        <end position="135"/>
    </location>
</feature>
<reference evidence="20" key="1">
    <citation type="submission" date="2011-08" db="EMBL/GenBank/DDBJ databases">
        <title>The draft genome of Latimeria chalumnae.</title>
        <authorList>
            <person name="Di Palma F."/>
            <person name="Alfoldi J."/>
            <person name="Johnson J."/>
            <person name="Berlin A."/>
            <person name="Gnerre S."/>
            <person name="Jaffe D."/>
            <person name="MacCallum I."/>
            <person name="Young S."/>
            <person name="Walker B.J."/>
            <person name="Lander E."/>
            <person name="Lindblad-Toh K."/>
        </authorList>
    </citation>
    <scope>NUCLEOTIDE SEQUENCE [LARGE SCALE GENOMIC DNA]</scope>
    <source>
        <strain evidence="20">Wild caught</strain>
    </source>
</reference>
<comment type="similarity">
    <text evidence="3">Belongs to the protein-tyrosine phosphatase family. Non-receptor class dual specificity subfamily.</text>
</comment>
<dbReference type="Proteomes" id="UP000008672">
    <property type="component" value="Unassembled WGS sequence"/>
</dbReference>
<dbReference type="RefSeq" id="XP_014341014.1">
    <property type="nucleotide sequence ID" value="XM_014485528.2"/>
</dbReference>
<dbReference type="GeneID" id="102364337"/>
<dbReference type="GeneTree" id="ENSGT00940000160004"/>
<keyword evidence="20" id="KW-1185">Reference proteome</keyword>
<comment type="subcellular location">
    <subcellularLocation>
        <location evidence="2">Cytoplasm</location>
    </subcellularLocation>
    <subcellularLocation>
        <location evidence="1">Nucleus</location>
    </subcellularLocation>
</comment>